<organism evidence="3 4">
    <name type="scientific">Cloeon dipterum</name>
    <dbReference type="NCBI Taxonomy" id="197152"/>
    <lineage>
        <taxon>Eukaryota</taxon>
        <taxon>Metazoa</taxon>
        <taxon>Ecdysozoa</taxon>
        <taxon>Arthropoda</taxon>
        <taxon>Hexapoda</taxon>
        <taxon>Insecta</taxon>
        <taxon>Pterygota</taxon>
        <taxon>Palaeoptera</taxon>
        <taxon>Ephemeroptera</taxon>
        <taxon>Pisciforma</taxon>
        <taxon>Baetidae</taxon>
        <taxon>Cloeon</taxon>
    </lineage>
</organism>
<dbReference type="CDD" id="cd00104">
    <property type="entry name" value="KAZAL_FS"/>
    <property type="match status" value="1"/>
</dbReference>
<dbReference type="AlphaFoldDB" id="A0A8S1DMS4"/>
<evidence type="ECO:0000313" key="4">
    <source>
        <dbReference type="Proteomes" id="UP000494165"/>
    </source>
</evidence>
<protein>
    <recommendedName>
        <fullName evidence="2">Kazal-like domain-containing protein</fullName>
    </recommendedName>
</protein>
<feature type="signal peptide" evidence="1">
    <location>
        <begin position="1"/>
        <end position="19"/>
    </location>
</feature>
<evidence type="ECO:0000256" key="1">
    <source>
        <dbReference type="SAM" id="SignalP"/>
    </source>
</evidence>
<name>A0A8S1DMS4_9INSE</name>
<feature type="chain" id="PRO_5035908168" description="Kazal-like domain-containing protein" evidence="1">
    <location>
        <begin position="20"/>
        <end position="74"/>
    </location>
</feature>
<keyword evidence="4" id="KW-1185">Reference proteome</keyword>
<dbReference type="Proteomes" id="UP000494165">
    <property type="component" value="Unassembled WGS sequence"/>
</dbReference>
<accession>A0A8S1DMS4</accession>
<reference evidence="3 4" key="1">
    <citation type="submission" date="2020-04" db="EMBL/GenBank/DDBJ databases">
        <authorList>
            <person name="Alioto T."/>
            <person name="Alioto T."/>
            <person name="Gomez Garrido J."/>
        </authorList>
    </citation>
    <scope>NUCLEOTIDE SEQUENCE [LARGE SCALE GENOMIC DNA]</scope>
</reference>
<feature type="domain" description="Kazal-like" evidence="2">
    <location>
        <begin position="20"/>
        <end position="74"/>
    </location>
</feature>
<gene>
    <name evidence="3" type="ORF">CLODIP_2_CD07533</name>
</gene>
<dbReference type="InterPro" id="IPR036058">
    <property type="entry name" value="Kazal_dom_sf"/>
</dbReference>
<dbReference type="OrthoDB" id="6614329at2759"/>
<keyword evidence="1" id="KW-0732">Signal</keyword>
<comment type="caution">
    <text evidence="3">The sequence shown here is derived from an EMBL/GenBank/DDBJ whole genome shotgun (WGS) entry which is preliminary data.</text>
</comment>
<evidence type="ECO:0000313" key="3">
    <source>
        <dbReference type="EMBL" id="CAB3383485.1"/>
    </source>
</evidence>
<evidence type="ECO:0000259" key="2">
    <source>
        <dbReference type="PROSITE" id="PS51465"/>
    </source>
</evidence>
<dbReference type="Pfam" id="PF07648">
    <property type="entry name" value="Kazal_2"/>
    <property type="match status" value="1"/>
</dbReference>
<proteinExistence type="predicted"/>
<sequence>MRFALVCFVACMVLVGATAEDVSKRCYIRCNNNYNPVCGRNSKGETRTFTNQCHLDLGNCNGKNDFVKLKNSKC</sequence>
<dbReference type="SUPFAM" id="SSF100895">
    <property type="entry name" value="Kazal-type serine protease inhibitors"/>
    <property type="match status" value="1"/>
</dbReference>
<dbReference type="PROSITE" id="PS51465">
    <property type="entry name" value="KAZAL_2"/>
    <property type="match status" value="1"/>
</dbReference>
<dbReference type="InterPro" id="IPR002350">
    <property type="entry name" value="Kazal_dom"/>
</dbReference>
<dbReference type="EMBL" id="CADEPI010000311">
    <property type="protein sequence ID" value="CAB3383485.1"/>
    <property type="molecule type" value="Genomic_DNA"/>
</dbReference>
<dbReference type="Gene3D" id="3.30.60.30">
    <property type="match status" value="1"/>
</dbReference>